<dbReference type="SMART" id="SM00347">
    <property type="entry name" value="HTH_MARR"/>
    <property type="match status" value="1"/>
</dbReference>
<dbReference type="Pfam" id="PF01047">
    <property type="entry name" value="MarR"/>
    <property type="match status" value="1"/>
</dbReference>
<organism evidence="5">
    <name type="scientific">uncultured Desulfovibrio sp</name>
    <dbReference type="NCBI Taxonomy" id="167968"/>
    <lineage>
        <taxon>Bacteria</taxon>
        <taxon>Pseudomonadati</taxon>
        <taxon>Thermodesulfobacteriota</taxon>
        <taxon>Desulfovibrionia</taxon>
        <taxon>Desulfovibrionales</taxon>
        <taxon>Desulfovibrionaceae</taxon>
        <taxon>Desulfovibrio</taxon>
        <taxon>environmental samples</taxon>
    </lineage>
</organism>
<dbReference type="InterPro" id="IPR036388">
    <property type="entry name" value="WH-like_DNA-bd_sf"/>
</dbReference>
<name>A0A212KIB7_9BACT</name>
<keyword evidence="2" id="KW-0238">DNA-binding</keyword>
<dbReference type="CDD" id="cd00090">
    <property type="entry name" value="HTH_ARSR"/>
    <property type="match status" value="1"/>
</dbReference>
<dbReference type="PROSITE" id="PS50995">
    <property type="entry name" value="HTH_MARR_2"/>
    <property type="match status" value="1"/>
</dbReference>
<evidence type="ECO:0000256" key="1">
    <source>
        <dbReference type="ARBA" id="ARBA00023015"/>
    </source>
</evidence>
<sequence>MKTDHIVALIGRVREQANNLIVAELEKRGHSGMAPSHGAILQALFTRGPMHMSALAEAIGKQKNTVTTLVGKLEQAGYVTKSPSQEDSRVTLVSLSGKALAAKADFDAISHTLLDAVWGDMPQADRETLVAGLEKVLRNISLKTIF</sequence>
<keyword evidence="3" id="KW-0804">Transcription</keyword>
<evidence type="ECO:0000256" key="2">
    <source>
        <dbReference type="ARBA" id="ARBA00023125"/>
    </source>
</evidence>
<evidence type="ECO:0000313" key="5">
    <source>
        <dbReference type="EMBL" id="SBW11476.1"/>
    </source>
</evidence>
<evidence type="ECO:0000259" key="4">
    <source>
        <dbReference type="PROSITE" id="PS50995"/>
    </source>
</evidence>
<evidence type="ECO:0000256" key="3">
    <source>
        <dbReference type="ARBA" id="ARBA00023163"/>
    </source>
</evidence>
<proteinExistence type="predicted"/>
<reference evidence="5" key="1">
    <citation type="submission" date="2016-04" db="EMBL/GenBank/DDBJ databases">
        <authorList>
            <person name="Evans L.H."/>
            <person name="Alamgir A."/>
            <person name="Owens N."/>
            <person name="Weber N.D."/>
            <person name="Virtaneva K."/>
            <person name="Barbian K."/>
            <person name="Babar A."/>
            <person name="Rosenke K."/>
        </authorList>
    </citation>
    <scope>NUCLEOTIDE SEQUENCE</scope>
    <source>
        <strain evidence="5">92-2</strain>
    </source>
</reference>
<dbReference type="AlphaFoldDB" id="A0A212KIB7"/>
<feature type="domain" description="HTH marR-type" evidence="4">
    <location>
        <begin position="3"/>
        <end position="138"/>
    </location>
</feature>
<dbReference type="InterPro" id="IPR011991">
    <property type="entry name" value="ArsR-like_HTH"/>
</dbReference>
<dbReference type="PANTHER" id="PTHR42756:SF1">
    <property type="entry name" value="TRANSCRIPTIONAL REPRESSOR OF EMRAB OPERON"/>
    <property type="match status" value="1"/>
</dbReference>
<dbReference type="GO" id="GO:0003700">
    <property type="term" value="F:DNA-binding transcription factor activity"/>
    <property type="evidence" value="ECO:0007669"/>
    <property type="project" value="InterPro"/>
</dbReference>
<keyword evidence="1" id="KW-0805">Transcription regulation</keyword>
<dbReference type="SUPFAM" id="SSF46785">
    <property type="entry name" value="Winged helix' DNA-binding domain"/>
    <property type="match status" value="1"/>
</dbReference>
<gene>
    <name evidence="5" type="ORF">KM92DES2_20084</name>
</gene>
<dbReference type="PANTHER" id="PTHR42756">
    <property type="entry name" value="TRANSCRIPTIONAL REGULATOR, MARR"/>
    <property type="match status" value="1"/>
</dbReference>
<dbReference type="PRINTS" id="PR00598">
    <property type="entry name" value="HTHMARR"/>
</dbReference>
<dbReference type="Gene3D" id="1.10.10.10">
    <property type="entry name" value="Winged helix-like DNA-binding domain superfamily/Winged helix DNA-binding domain"/>
    <property type="match status" value="1"/>
</dbReference>
<dbReference type="GO" id="GO:0003677">
    <property type="term" value="F:DNA binding"/>
    <property type="evidence" value="ECO:0007669"/>
    <property type="project" value="UniProtKB-KW"/>
</dbReference>
<dbReference type="InterPro" id="IPR036390">
    <property type="entry name" value="WH_DNA-bd_sf"/>
</dbReference>
<protein>
    <submittedName>
        <fullName evidence="5">Transcriptional regulator, MarR family</fullName>
    </submittedName>
</protein>
<dbReference type="RefSeq" id="WP_192113775.1">
    <property type="nucleotide sequence ID" value="NZ_CAKSVL010000019.1"/>
</dbReference>
<dbReference type="EMBL" id="FLUP01000002">
    <property type="protein sequence ID" value="SBW11476.1"/>
    <property type="molecule type" value="Genomic_DNA"/>
</dbReference>
<dbReference type="InterPro" id="IPR000835">
    <property type="entry name" value="HTH_MarR-typ"/>
</dbReference>
<accession>A0A212KIB7</accession>